<reference evidence="2 3" key="1">
    <citation type="journal article" date="2018" name="Mol. Biol. Evol.">
        <title>Broad Genomic Sampling Reveals a Smut Pathogenic Ancestry of the Fungal Clade Ustilaginomycotina.</title>
        <authorList>
            <person name="Kijpornyongpan T."/>
            <person name="Mondo S.J."/>
            <person name="Barry K."/>
            <person name="Sandor L."/>
            <person name="Lee J."/>
            <person name="Lipzen A."/>
            <person name="Pangilinan J."/>
            <person name="LaButti K."/>
            <person name="Hainaut M."/>
            <person name="Henrissat B."/>
            <person name="Grigoriev I.V."/>
            <person name="Spatafora J.W."/>
            <person name="Aime M.C."/>
        </authorList>
    </citation>
    <scope>NUCLEOTIDE SEQUENCE [LARGE SCALE GENOMIC DNA]</scope>
    <source>
        <strain evidence="2 3">MCA 3882</strain>
    </source>
</reference>
<feature type="region of interest" description="Disordered" evidence="1">
    <location>
        <begin position="63"/>
        <end position="226"/>
    </location>
</feature>
<gene>
    <name evidence="2" type="ORF">FA14DRAFT_153997</name>
</gene>
<proteinExistence type="predicted"/>
<feature type="compositionally biased region" description="Basic and acidic residues" evidence="1">
    <location>
        <begin position="213"/>
        <end position="226"/>
    </location>
</feature>
<evidence type="ECO:0000313" key="2">
    <source>
        <dbReference type="EMBL" id="PWN34538.1"/>
    </source>
</evidence>
<dbReference type="AlphaFoldDB" id="A0A316VBP5"/>
<protein>
    <submittedName>
        <fullName evidence="2">Uncharacterized protein</fullName>
    </submittedName>
</protein>
<evidence type="ECO:0000313" key="3">
    <source>
        <dbReference type="Proteomes" id="UP000245771"/>
    </source>
</evidence>
<dbReference type="EMBL" id="KZ819603">
    <property type="protein sequence ID" value="PWN34538.1"/>
    <property type="molecule type" value="Genomic_DNA"/>
</dbReference>
<feature type="compositionally biased region" description="Basic and acidic residues" evidence="1">
    <location>
        <begin position="63"/>
        <end position="97"/>
    </location>
</feature>
<organism evidence="2 3">
    <name type="scientific">Meira miltonrushii</name>
    <dbReference type="NCBI Taxonomy" id="1280837"/>
    <lineage>
        <taxon>Eukaryota</taxon>
        <taxon>Fungi</taxon>
        <taxon>Dikarya</taxon>
        <taxon>Basidiomycota</taxon>
        <taxon>Ustilaginomycotina</taxon>
        <taxon>Exobasidiomycetes</taxon>
        <taxon>Exobasidiales</taxon>
        <taxon>Brachybasidiaceae</taxon>
        <taxon>Meira</taxon>
    </lineage>
</organism>
<dbReference type="GeneID" id="37019430"/>
<keyword evidence="3" id="KW-1185">Reference proteome</keyword>
<dbReference type="RefSeq" id="XP_025354840.1">
    <property type="nucleotide sequence ID" value="XM_025497649.1"/>
</dbReference>
<evidence type="ECO:0000256" key="1">
    <source>
        <dbReference type="SAM" id="MobiDB-lite"/>
    </source>
</evidence>
<accession>A0A316VBP5</accession>
<feature type="compositionally biased region" description="Polar residues" evidence="1">
    <location>
        <begin position="111"/>
        <end position="137"/>
    </location>
</feature>
<feature type="compositionally biased region" description="Basic residues" evidence="1">
    <location>
        <begin position="195"/>
        <end position="212"/>
    </location>
</feature>
<dbReference type="InParanoid" id="A0A316VBP5"/>
<sequence>MSEPKTWKPSKLNKILGALWCGALLRKGPMCCTTNCSCFNDVESPEASQARADEARWKYRSEKLADRQESRAQAAERREQRRENKKERKVAKADSRREKAKAKSTRSSSSNPPITNPQSNEVQPPISENTPVTQPVSTEHVVQGGATEKELGPSLENQNETVEPVAARLSDEAQSVPSPSNVSVPASGASNRSQAKAHKKAKERERRKLKKEKKQERRDKKVDRRR</sequence>
<name>A0A316VBP5_9BASI</name>
<dbReference type="Proteomes" id="UP000245771">
    <property type="component" value="Unassembled WGS sequence"/>
</dbReference>
<feature type="compositionally biased region" description="Low complexity" evidence="1">
    <location>
        <begin position="173"/>
        <end position="190"/>
    </location>
</feature>